<sequence>MNLKKKEVCDMETLRAKVDNLKKIRNLPAATVNEVETSVRLQREYGEAKRKAQEANERRIAALEEQLLSLKNISEEAMNEAKGWKLEAQRSGNKRGNVAVGVTPSPLLCSRPRCAPAATPPNTKKKIDDDYSELVARHMEEVNVLKEMRIREFNWRREAEQEAERVKEMKDKEIEKLKVALSKVQMKSTGKTKVSRMKETQCKSTATDLRQRLEAAIGGGDGGFGNFGTEAAEKVAHANDREGFLRECRLTWWSPFVRKKELHIPHWTRRRKRLPFDGHRKLVMNCHLEPRVGLRLKSPTTLKKQVRISVSLTGLARALRVNSRRGLPLERG</sequence>
<evidence type="ECO:0000256" key="1">
    <source>
        <dbReference type="SAM" id="Coils"/>
    </source>
</evidence>
<dbReference type="Proteomes" id="UP000265515">
    <property type="component" value="Unassembled WGS sequence"/>
</dbReference>
<gene>
    <name evidence="2" type="ORF">CBR_g23216</name>
</gene>
<reference evidence="2 3" key="1">
    <citation type="journal article" date="2018" name="Cell">
        <title>The Chara Genome: Secondary Complexity and Implications for Plant Terrestrialization.</title>
        <authorList>
            <person name="Nishiyama T."/>
            <person name="Sakayama H."/>
            <person name="Vries J.D."/>
            <person name="Buschmann H."/>
            <person name="Saint-Marcoux D."/>
            <person name="Ullrich K.K."/>
            <person name="Haas F.B."/>
            <person name="Vanderstraeten L."/>
            <person name="Becker D."/>
            <person name="Lang D."/>
            <person name="Vosolsobe S."/>
            <person name="Rombauts S."/>
            <person name="Wilhelmsson P.K.I."/>
            <person name="Janitza P."/>
            <person name="Kern R."/>
            <person name="Heyl A."/>
            <person name="Rumpler F."/>
            <person name="Villalobos L.I.A.C."/>
            <person name="Clay J.M."/>
            <person name="Skokan R."/>
            <person name="Toyoda A."/>
            <person name="Suzuki Y."/>
            <person name="Kagoshima H."/>
            <person name="Schijlen E."/>
            <person name="Tajeshwar N."/>
            <person name="Catarino B."/>
            <person name="Hetherington A.J."/>
            <person name="Saltykova A."/>
            <person name="Bonnot C."/>
            <person name="Breuninger H."/>
            <person name="Symeonidi A."/>
            <person name="Radhakrishnan G.V."/>
            <person name="Van Nieuwerburgh F."/>
            <person name="Deforce D."/>
            <person name="Chang C."/>
            <person name="Karol K.G."/>
            <person name="Hedrich R."/>
            <person name="Ulvskov P."/>
            <person name="Glockner G."/>
            <person name="Delwiche C.F."/>
            <person name="Petrasek J."/>
            <person name="Van de Peer Y."/>
            <person name="Friml J."/>
            <person name="Beilby M."/>
            <person name="Dolan L."/>
            <person name="Kohara Y."/>
            <person name="Sugano S."/>
            <person name="Fujiyama A."/>
            <person name="Delaux P.-M."/>
            <person name="Quint M."/>
            <person name="TheiBen G."/>
            <person name="Hagemann M."/>
            <person name="Harholt J."/>
            <person name="Dunand C."/>
            <person name="Zachgo S."/>
            <person name="Langdale J."/>
            <person name="Maumus F."/>
            <person name="Straeten D.V.D."/>
            <person name="Gould S.B."/>
            <person name="Rensing S.A."/>
        </authorList>
    </citation>
    <scope>NUCLEOTIDE SEQUENCE [LARGE SCALE GENOMIC DNA]</scope>
    <source>
        <strain evidence="2 3">S276</strain>
    </source>
</reference>
<evidence type="ECO:0000313" key="2">
    <source>
        <dbReference type="EMBL" id="GBG61701.1"/>
    </source>
</evidence>
<name>A0A388JV78_CHABU</name>
<organism evidence="2 3">
    <name type="scientific">Chara braunii</name>
    <name type="common">Braun's stonewort</name>
    <dbReference type="NCBI Taxonomy" id="69332"/>
    <lineage>
        <taxon>Eukaryota</taxon>
        <taxon>Viridiplantae</taxon>
        <taxon>Streptophyta</taxon>
        <taxon>Charophyceae</taxon>
        <taxon>Charales</taxon>
        <taxon>Characeae</taxon>
        <taxon>Chara</taxon>
    </lineage>
</organism>
<proteinExistence type="predicted"/>
<accession>A0A388JV78</accession>
<keyword evidence="1" id="KW-0175">Coiled coil</keyword>
<keyword evidence="3" id="KW-1185">Reference proteome</keyword>
<dbReference type="Gramene" id="GBG61701">
    <property type="protein sequence ID" value="GBG61701"/>
    <property type="gene ID" value="CBR_g23216"/>
</dbReference>
<dbReference type="AlphaFoldDB" id="A0A388JV78"/>
<protein>
    <submittedName>
        <fullName evidence="2">Uncharacterized protein</fullName>
    </submittedName>
</protein>
<dbReference type="EMBL" id="BFEA01000022">
    <property type="protein sequence ID" value="GBG61701.1"/>
    <property type="molecule type" value="Genomic_DNA"/>
</dbReference>
<comment type="caution">
    <text evidence="2">The sequence shown here is derived from an EMBL/GenBank/DDBJ whole genome shotgun (WGS) entry which is preliminary data.</text>
</comment>
<evidence type="ECO:0000313" key="3">
    <source>
        <dbReference type="Proteomes" id="UP000265515"/>
    </source>
</evidence>
<feature type="coiled-coil region" evidence="1">
    <location>
        <begin position="38"/>
        <end position="80"/>
    </location>
</feature>